<feature type="transmembrane region" description="Helical" evidence="7">
    <location>
        <begin position="178"/>
        <end position="195"/>
    </location>
</feature>
<evidence type="ECO:0000256" key="2">
    <source>
        <dbReference type="ARBA" id="ARBA00022692"/>
    </source>
</evidence>
<keyword evidence="10" id="KW-1185">Reference proteome</keyword>
<dbReference type="EMBL" id="JABFDY010000009">
    <property type="protein sequence ID" value="KAF7703541.1"/>
    <property type="molecule type" value="Genomic_DNA"/>
</dbReference>
<evidence type="ECO:0000256" key="4">
    <source>
        <dbReference type="ARBA" id="ARBA00023136"/>
    </source>
</evidence>
<name>A0A8T0B9J6_SILME</name>
<proteinExistence type="inferred from homology"/>
<feature type="transmembrane region" description="Helical" evidence="7">
    <location>
        <begin position="82"/>
        <end position="103"/>
    </location>
</feature>
<feature type="transmembrane region" description="Helical" evidence="7">
    <location>
        <begin position="150"/>
        <end position="172"/>
    </location>
</feature>
<keyword evidence="2 7" id="KW-0812">Transmembrane</keyword>
<accession>A0A8T0B9J6</accession>
<comment type="subcellular location">
    <subcellularLocation>
        <location evidence="1">Membrane</location>
        <topology evidence="1">Multi-pass membrane protein</topology>
    </subcellularLocation>
</comment>
<dbReference type="GO" id="GO:0016020">
    <property type="term" value="C:membrane"/>
    <property type="evidence" value="ECO:0007669"/>
    <property type="project" value="UniProtKB-SubCell"/>
</dbReference>
<dbReference type="SUPFAM" id="SSF103481">
    <property type="entry name" value="Multidrug resistance efflux transporter EmrE"/>
    <property type="match status" value="1"/>
</dbReference>
<evidence type="ECO:0000256" key="6">
    <source>
        <dbReference type="ARBA" id="ARBA00093775"/>
    </source>
</evidence>
<sequence length="397" mass="43518">MPEKNCKVPHCSGNNPVRTQLKRSRILKMALSNSDPKEEDGKEESFLLRSIKIAFVVALYWFVSIAMVFMNNHLLDSKNMDAPLFVTFFQCVVSVGLCGLMSLLSSLKPGYVDFPSIKVDMKVSLQILPLSLVFISMITFNNLCLKHVGVAFYTVGRSLSTVFNVLFSYVILKQTTSLHALLCCGVILGGFWLGVDQEDAAGSLSWIGVVFGVLASACVSLNAIYTKKVMPAVDGSIWRLSYYNNLNACVLFIPLIIAFGELPRIFDFSHASDVHFWGMMVLGGIFGFAIGYVTGMQIKFTSPLTHNVSGTAKACAQTVIAIAIEQSHKSLLWWSSNIMVLGGSFAYTWVKGLEMKKGNTIPDVPPAGEKNKADAGFKELQIPDGVVAKTLIIQGRR</sequence>
<keyword evidence="4 7" id="KW-0472">Membrane</keyword>
<comment type="similarity">
    <text evidence="6">Belongs to the TPT transporter family. SLC35E subfamily.</text>
</comment>
<evidence type="ECO:0000313" key="10">
    <source>
        <dbReference type="Proteomes" id="UP000606274"/>
    </source>
</evidence>
<dbReference type="InterPro" id="IPR004853">
    <property type="entry name" value="Sugar_P_trans_dom"/>
</dbReference>
<organism evidence="9 10">
    <name type="scientific">Silurus meridionalis</name>
    <name type="common">Southern catfish</name>
    <name type="synonym">Silurus soldatovi meridionalis</name>
    <dbReference type="NCBI Taxonomy" id="175797"/>
    <lineage>
        <taxon>Eukaryota</taxon>
        <taxon>Metazoa</taxon>
        <taxon>Chordata</taxon>
        <taxon>Craniata</taxon>
        <taxon>Vertebrata</taxon>
        <taxon>Euteleostomi</taxon>
        <taxon>Actinopterygii</taxon>
        <taxon>Neopterygii</taxon>
        <taxon>Teleostei</taxon>
        <taxon>Ostariophysi</taxon>
        <taxon>Siluriformes</taxon>
        <taxon>Siluridae</taxon>
        <taxon>Silurus</taxon>
    </lineage>
</organism>
<feature type="transmembrane region" description="Helical" evidence="7">
    <location>
        <begin position="274"/>
        <end position="294"/>
    </location>
</feature>
<dbReference type="Proteomes" id="UP000606274">
    <property type="component" value="Unassembled WGS sequence"/>
</dbReference>
<comment type="function">
    <text evidence="5">Putative transporter.</text>
</comment>
<feature type="transmembrane region" description="Helical" evidence="7">
    <location>
        <begin position="46"/>
        <end position="70"/>
    </location>
</feature>
<protein>
    <recommendedName>
        <fullName evidence="8">Sugar phosphate transporter domain-containing protein</fullName>
    </recommendedName>
</protein>
<dbReference type="InterPro" id="IPR037185">
    <property type="entry name" value="EmrE-like"/>
</dbReference>
<dbReference type="InterPro" id="IPR050186">
    <property type="entry name" value="TPT_transporter"/>
</dbReference>
<reference evidence="9" key="1">
    <citation type="submission" date="2020-08" db="EMBL/GenBank/DDBJ databases">
        <title>Chromosome-level assembly of Southern catfish (Silurus meridionalis) provides insights into visual adaptation to the nocturnal and benthic lifestyles.</title>
        <authorList>
            <person name="Zhang Y."/>
            <person name="Wang D."/>
            <person name="Peng Z."/>
        </authorList>
    </citation>
    <scope>NUCLEOTIDE SEQUENCE</scope>
    <source>
        <strain evidence="9">SWU-2019-XX</strain>
        <tissue evidence="9">Muscle</tissue>
    </source>
</reference>
<evidence type="ECO:0000256" key="5">
    <source>
        <dbReference type="ARBA" id="ARBA00093767"/>
    </source>
</evidence>
<feature type="transmembrane region" description="Helical" evidence="7">
    <location>
        <begin position="204"/>
        <end position="225"/>
    </location>
</feature>
<evidence type="ECO:0000259" key="8">
    <source>
        <dbReference type="Pfam" id="PF03151"/>
    </source>
</evidence>
<evidence type="ECO:0000313" key="9">
    <source>
        <dbReference type="EMBL" id="KAF7703541.1"/>
    </source>
</evidence>
<gene>
    <name evidence="9" type="ORF">HF521_022548</name>
</gene>
<dbReference type="AlphaFoldDB" id="A0A8T0B9J6"/>
<dbReference type="PANTHER" id="PTHR11132">
    <property type="entry name" value="SOLUTE CARRIER FAMILY 35"/>
    <property type="match status" value="1"/>
</dbReference>
<dbReference type="Pfam" id="PF03151">
    <property type="entry name" value="TPT"/>
    <property type="match status" value="1"/>
</dbReference>
<evidence type="ECO:0000256" key="1">
    <source>
        <dbReference type="ARBA" id="ARBA00004141"/>
    </source>
</evidence>
<keyword evidence="3 7" id="KW-1133">Transmembrane helix</keyword>
<evidence type="ECO:0000256" key="7">
    <source>
        <dbReference type="SAM" id="Phobius"/>
    </source>
</evidence>
<feature type="transmembrane region" description="Helical" evidence="7">
    <location>
        <begin position="123"/>
        <end position="143"/>
    </location>
</feature>
<feature type="transmembrane region" description="Helical" evidence="7">
    <location>
        <begin position="245"/>
        <end position="262"/>
    </location>
</feature>
<evidence type="ECO:0000256" key="3">
    <source>
        <dbReference type="ARBA" id="ARBA00022989"/>
    </source>
</evidence>
<feature type="domain" description="Sugar phosphate transporter" evidence="8">
    <location>
        <begin position="52"/>
        <end position="325"/>
    </location>
</feature>
<comment type="caution">
    <text evidence="9">The sequence shown here is derived from an EMBL/GenBank/DDBJ whole genome shotgun (WGS) entry which is preliminary data.</text>
</comment>